<sequence>MAWDDTAEQRRIRRRRRRKIRGPLTLVVLVALVSGAAWYGYQSVMRGVPSIGPTEVCNSPSPGVKQRITAAKVTVNVLNAGRVSGLADRTAEQLRQRGFTVDTVGNDRDSKVARVEVRGRASNAPEVLLVAANLTNPTVRSDNRDDVSVDIVLGSDFHGLAAKGPTAMDVDTPIPVCVDPRATETPTVD</sequence>
<keyword evidence="4" id="KW-1185">Reference proteome</keyword>
<evidence type="ECO:0000256" key="1">
    <source>
        <dbReference type="SAM" id="Phobius"/>
    </source>
</evidence>
<feature type="transmembrane region" description="Helical" evidence="1">
    <location>
        <begin position="20"/>
        <end position="41"/>
    </location>
</feature>
<evidence type="ECO:0000259" key="2">
    <source>
        <dbReference type="Pfam" id="PF13399"/>
    </source>
</evidence>
<dbReference type="AlphaFoldDB" id="A0A927MU31"/>
<dbReference type="Pfam" id="PF13399">
    <property type="entry name" value="LytR_C"/>
    <property type="match status" value="1"/>
</dbReference>
<keyword evidence="1" id="KW-1133">Transmembrane helix</keyword>
<dbReference type="InterPro" id="IPR027381">
    <property type="entry name" value="LytR/CpsA/Psr_C"/>
</dbReference>
<name>A0A927MU31_9ACTN</name>
<proteinExistence type="predicted"/>
<dbReference type="Proteomes" id="UP000638648">
    <property type="component" value="Unassembled WGS sequence"/>
</dbReference>
<evidence type="ECO:0000313" key="4">
    <source>
        <dbReference type="Proteomes" id="UP000638648"/>
    </source>
</evidence>
<dbReference type="EMBL" id="JADBEM010000001">
    <property type="protein sequence ID" value="MBE1606209.1"/>
    <property type="molecule type" value="Genomic_DNA"/>
</dbReference>
<dbReference type="RefSeq" id="WP_192750377.1">
    <property type="nucleotide sequence ID" value="NZ_BAABJL010000011.1"/>
</dbReference>
<reference evidence="3" key="1">
    <citation type="submission" date="2020-10" db="EMBL/GenBank/DDBJ databases">
        <title>Sequencing the genomes of 1000 actinobacteria strains.</title>
        <authorList>
            <person name="Klenk H.-P."/>
        </authorList>
    </citation>
    <scope>NUCLEOTIDE SEQUENCE</scope>
    <source>
        <strain evidence="3">DSM 45354</strain>
    </source>
</reference>
<comment type="caution">
    <text evidence="3">The sequence shown here is derived from an EMBL/GenBank/DDBJ whole genome shotgun (WGS) entry which is preliminary data.</text>
</comment>
<feature type="domain" description="LytR/CpsA/Psr regulator C-terminal" evidence="2">
    <location>
        <begin position="73"/>
        <end position="157"/>
    </location>
</feature>
<keyword evidence="1" id="KW-0812">Transmembrane</keyword>
<accession>A0A927MU31</accession>
<protein>
    <recommendedName>
        <fullName evidence="2">LytR/CpsA/Psr regulator C-terminal domain-containing protein</fullName>
    </recommendedName>
</protein>
<dbReference type="Gene3D" id="3.30.70.2390">
    <property type="match status" value="1"/>
</dbReference>
<keyword evidence="1" id="KW-0472">Membrane</keyword>
<gene>
    <name evidence="3" type="ORF">HEB94_003057</name>
</gene>
<evidence type="ECO:0000313" key="3">
    <source>
        <dbReference type="EMBL" id="MBE1606209.1"/>
    </source>
</evidence>
<organism evidence="3 4">
    <name type="scientific">Actinopolymorpha pittospori</name>
    <dbReference type="NCBI Taxonomy" id="648752"/>
    <lineage>
        <taxon>Bacteria</taxon>
        <taxon>Bacillati</taxon>
        <taxon>Actinomycetota</taxon>
        <taxon>Actinomycetes</taxon>
        <taxon>Propionibacteriales</taxon>
        <taxon>Actinopolymorphaceae</taxon>
        <taxon>Actinopolymorpha</taxon>
    </lineage>
</organism>